<comment type="caution">
    <text evidence="2">The sequence shown here is derived from an EMBL/GenBank/DDBJ whole genome shotgun (WGS) entry which is preliminary data.</text>
</comment>
<evidence type="ECO:0000259" key="1">
    <source>
        <dbReference type="Pfam" id="PF18803"/>
    </source>
</evidence>
<dbReference type="AlphaFoldDB" id="A0A8H6YIV7"/>
<proteinExistence type="predicted"/>
<keyword evidence="3" id="KW-1185">Reference proteome</keyword>
<protein>
    <submittedName>
        <fullName evidence="2">CxC2 domain-containing protein</fullName>
    </submittedName>
</protein>
<gene>
    <name evidence="2" type="ORF">MSAN_01215000</name>
</gene>
<evidence type="ECO:0000313" key="3">
    <source>
        <dbReference type="Proteomes" id="UP000623467"/>
    </source>
</evidence>
<dbReference type="OrthoDB" id="3004525at2759"/>
<dbReference type="EMBL" id="JACAZH010000009">
    <property type="protein sequence ID" value="KAF7358760.1"/>
    <property type="molecule type" value="Genomic_DNA"/>
</dbReference>
<sequence>MNRSLNLGSRGKAMFAGARTQISSGTDLWEDTTLSADVGVYFSATGDRQEELLNIAHKKRRLMPKQLADTLAEWTPVDLDAHEWDTDELADAVDGTMADIDTDSGSVPVLGKRKVYESTRDQMGLWRPKADFFLDELVHHDGLGDNLGARLGCALCERRYDPGDGSPDAVRLFKCRACDPRLLSMTVIDLSAVHRVPFRYCKCKKSDTATNVQQLLRNSWYPATITDPATCATFTTLETFRLLNVVGNMNANDFITALERQTNATVSAGVDWIPHRYKEFMRMSRQWAFLMRAKRAGRAHNARGLAGTAQRELGVICWACPHDQRNLPADWRDVDKKFRFLYMLLVALDANFKLKNQMRKNEHPDPPLGPGLGYFVEPSKYKMHLQKYVPEKDISTCIAFAALLQKCWNSGW</sequence>
<feature type="domain" description="CxC2-like cysteine cluster KDZ transposase-associated" evidence="1">
    <location>
        <begin position="174"/>
        <end position="265"/>
    </location>
</feature>
<evidence type="ECO:0000313" key="2">
    <source>
        <dbReference type="EMBL" id="KAF7358760.1"/>
    </source>
</evidence>
<name>A0A8H6YIV7_9AGAR</name>
<dbReference type="InterPro" id="IPR041457">
    <property type="entry name" value="CxC2_KDZ-assoc"/>
</dbReference>
<organism evidence="2 3">
    <name type="scientific">Mycena sanguinolenta</name>
    <dbReference type="NCBI Taxonomy" id="230812"/>
    <lineage>
        <taxon>Eukaryota</taxon>
        <taxon>Fungi</taxon>
        <taxon>Dikarya</taxon>
        <taxon>Basidiomycota</taxon>
        <taxon>Agaricomycotina</taxon>
        <taxon>Agaricomycetes</taxon>
        <taxon>Agaricomycetidae</taxon>
        <taxon>Agaricales</taxon>
        <taxon>Marasmiineae</taxon>
        <taxon>Mycenaceae</taxon>
        <taxon>Mycena</taxon>
    </lineage>
</organism>
<accession>A0A8H6YIV7</accession>
<reference evidence="2" key="1">
    <citation type="submission" date="2020-05" db="EMBL/GenBank/DDBJ databases">
        <title>Mycena genomes resolve the evolution of fungal bioluminescence.</title>
        <authorList>
            <person name="Tsai I.J."/>
        </authorList>
    </citation>
    <scope>NUCLEOTIDE SEQUENCE</scope>
    <source>
        <strain evidence="2">160909Yilan</strain>
    </source>
</reference>
<dbReference type="Pfam" id="PF18803">
    <property type="entry name" value="CxC2"/>
    <property type="match status" value="1"/>
</dbReference>
<dbReference type="Proteomes" id="UP000623467">
    <property type="component" value="Unassembled WGS sequence"/>
</dbReference>